<evidence type="ECO:0000313" key="2">
    <source>
        <dbReference type="Proteomes" id="UP000516160"/>
    </source>
</evidence>
<dbReference type="InterPro" id="IPR010719">
    <property type="entry name" value="MnmM_MeTrfase"/>
</dbReference>
<accession>A0A7G9WCI5</accession>
<dbReference type="SUPFAM" id="SSF53335">
    <property type="entry name" value="S-adenosyl-L-methionine-dependent methyltransferases"/>
    <property type="match status" value="1"/>
</dbReference>
<protein>
    <submittedName>
        <fullName evidence="1">Class I SAM-dependent methyltransferase</fullName>
    </submittedName>
</protein>
<dbReference type="CDD" id="cd02440">
    <property type="entry name" value="AdoMet_MTases"/>
    <property type="match status" value="1"/>
</dbReference>
<dbReference type="GO" id="GO:0008168">
    <property type="term" value="F:methyltransferase activity"/>
    <property type="evidence" value="ECO:0007669"/>
    <property type="project" value="UniProtKB-KW"/>
</dbReference>
<dbReference type="PANTHER" id="PTHR35276">
    <property type="entry name" value="S-ADENOSYL-L-METHIONINE-DEPENDENT METHYLTRANSFERASES SUPERFAMILY PROTEIN"/>
    <property type="match status" value="1"/>
</dbReference>
<proteinExistence type="predicted"/>
<dbReference type="PANTHER" id="PTHR35276:SF1">
    <property type="entry name" value="TRNA (MNM(5)S(2)U34)-METHYLTRANSFERASE, CHLOROPLASTIC"/>
    <property type="match status" value="1"/>
</dbReference>
<dbReference type="InterPro" id="IPR029063">
    <property type="entry name" value="SAM-dependent_MTases_sf"/>
</dbReference>
<keyword evidence="1" id="KW-0489">Methyltransferase</keyword>
<keyword evidence="1" id="KW-0808">Transferase</keyword>
<keyword evidence="2" id="KW-1185">Reference proteome</keyword>
<reference evidence="1 2" key="1">
    <citation type="submission" date="2020-07" db="EMBL/GenBank/DDBJ databases">
        <title>Alkalicella. sp. LB2 genome.</title>
        <authorList>
            <person name="Postec A."/>
            <person name="Quemeneur M."/>
        </authorList>
    </citation>
    <scope>NUCLEOTIDE SEQUENCE [LARGE SCALE GENOMIC DNA]</scope>
    <source>
        <strain evidence="1 2">LB2</strain>
    </source>
</reference>
<dbReference type="AlphaFoldDB" id="A0A7G9WCI5"/>
<dbReference type="EMBL" id="CP058559">
    <property type="protein sequence ID" value="QNO16397.1"/>
    <property type="molecule type" value="Genomic_DNA"/>
</dbReference>
<dbReference type="KEGG" id="acae:HYG86_17265"/>
<dbReference type="Pfam" id="PF06962">
    <property type="entry name" value="rRNA_methylase"/>
    <property type="match status" value="1"/>
</dbReference>
<dbReference type="Gene3D" id="3.40.50.150">
    <property type="entry name" value="Vaccinia Virus protein VP39"/>
    <property type="match status" value="1"/>
</dbReference>
<dbReference type="RefSeq" id="WP_213166788.1">
    <property type="nucleotide sequence ID" value="NZ_CP058559.1"/>
</dbReference>
<dbReference type="Proteomes" id="UP000516160">
    <property type="component" value="Chromosome"/>
</dbReference>
<gene>
    <name evidence="1" type="ORF">HYG86_17265</name>
</gene>
<sequence>MIKRSLEFARQLILDSLQDGDVAIDGTAGNGNDTLLLAKGVGDKGKVFAFDIQKEALENTYQRLIKHNLEHRVVLVNTGHENIKEHVTDKVSAIMFNFGYLPGGDHGIVTKLESTIPAIEQGLELLKENGVMSLMLYPGHYGGKWETDGVLTLVKNLNQKMYTVLHYNFINLQNFPPQLLVIQKKKNGI</sequence>
<evidence type="ECO:0000313" key="1">
    <source>
        <dbReference type="EMBL" id="QNO16397.1"/>
    </source>
</evidence>
<name>A0A7G9WCI5_ALKCA</name>
<dbReference type="GO" id="GO:0032259">
    <property type="term" value="P:methylation"/>
    <property type="evidence" value="ECO:0007669"/>
    <property type="project" value="UniProtKB-KW"/>
</dbReference>
<organism evidence="1 2">
    <name type="scientific">Alkalicella caledoniensis</name>
    <dbReference type="NCBI Taxonomy" id="2731377"/>
    <lineage>
        <taxon>Bacteria</taxon>
        <taxon>Bacillati</taxon>
        <taxon>Bacillota</taxon>
        <taxon>Clostridia</taxon>
        <taxon>Eubacteriales</taxon>
        <taxon>Proteinivoracaceae</taxon>
        <taxon>Alkalicella</taxon>
    </lineage>
</organism>